<sequence length="205" mass="22757">MRLHDGDSFKDKAICQRGEYDNRCACSTTDHCNDPKVKINSYVFTQNPVLEGYQWLPQIQPPMPPLQPVLPPVELPVPLENDHDMNETVAELESGVETDLLNDLDNETWIPRKDEKHEENLLTVTTTVGLNVRDHTSRVNNSIGQHLESTTGKSFTAGQGSVEVTKVTQEATPMQSPPKNRTSDGTDPNSTGTSQFFFALALPVL</sequence>
<keyword evidence="3" id="KW-1185">Reference proteome</keyword>
<dbReference type="EnsemblMetazoa" id="CJA01075a.1">
    <property type="protein sequence ID" value="CJA01075a.1"/>
    <property type="gene ID" value="WBGene00120279"/>
</dbReference>
<evidence type="ECO:0000313" key="3">
    <source>
        <dbReference type="Proteomes" id="UP000005237"/>
    </source>
</evidence>
<feature type="region of interest" description="Disordered" evidence="1">
    <location>
        <begin position="168"/>
        <end position="192"/>
    </location>
</feature>
<dbReference type="AlphaFoldDB" id="A0A8R1HLE4"/>
<reference evidence="3" key="1">
    <citation type="submission" date="2010-08" db="EMBL/GenBank/DDBJ databases">
        <authorList>
            <consortium name="Caenorhabditis japonica Sequencing Consortium"/>
            <person name="Wilson R.K."/>
        </authorList>
    </citation>
    <scope>NUCLEOTIDE SEQUENCE [LARGE SCALE GENOMIC DNA]</scope>
    <source>
        <strain evidence="3">DF5081</strain>
    </source>
</reference>
<evidence type="ECO:0000313" key="2">
    <source>
        <dbReference type="EnsemblMetazoa" id="CJA01075a.1"/>
    </source>
</evidence>
<dbReference type="Proteomes" id="UP000005237">
    <property type="component" value="Unassembled WGS sequence"/>
</dbReference>
<organism evidence="2 3">
    <name type="scientific">Caenorhabditis japonica</name>
    <dbReference type="NCBI Taxonomy" id="281687"/>
    <lineage>
        <taxon>Eukaryota</taxon>
        <taxon>Metazoa</taxon>
        <taxon>Ecdysozoa</taxon>
        <taxon>Nematoda</taxon>
        <taxon>Chromadorea</taxon>
        <taxon>Rhabditida</taxon>
        <taxon>Rhabditina</taxon>
        <taxon>Rhabditomorpha</taxon>
        <taxon>Rhabditoidea</taxon>
        <taxon>Rhabditidae</taxon>
        <taxon>Peloderinae</taxon>
        <taxon>Caenorhabditis</taxon>
    </lineage>
</organism>
<protein>
    <submittedName>
        <fullName evidence="2">Uncharacterized protein</fullName>
    </submittedName>
</protein>
<reference evidence="2" key="2">
    <citation type="submission" date="2022-06" db="UniProtKB">
        <authorList>
            <consortium name="EnsemblMetazoa"/>
        </authorList>
    </citation>
    <scope>IDENTIFICATION</scope>
    <source>
        <strain evidence="2">DF5081</strain>
    </source>
</reference>
<evidence type="ECO:0000256" key="1">
    <source>
        <dbReference type="SAM" id="MobiDB-lite"/>
    </source>
</evidence>
<accession>A0A8R1HLE4</accession>
<proteinExistence type="predicted"/>
<name>A0A8R1HLE4_CAEJA</name>